<dbReference type="GeneID" id="18815326"/>
<sequence>MSSRHQAIEQHVTFWDMDKYAALKALLAVTMLSAELNTFKAQFHITDIDFNHFHRDELDYLKATKQLLDRDWLYTRYIEALDELTKYCEEYMSARAAANNALTMSINGDMRAIQESLIKAQKCIDTVFAQLQNAELMTGDLEVQLNVEKIWEVGDNNYNHYRQEATMVKYRAALDELERSVVKRLFELSKLALSGTGQISKGLQRRSEANHNAIKHYNTQATALDPPHPKIVWKDIVEYSFLAEFDLLRCSHTDIRSEVWTKPAY</sequence>
<dbReference type="OrthoDB" id="2676448at2759"/>
<gene>
    <name evidence="1" type="ORF">SERLADRAFT_440163</name>
</gene>
<organism>
    <name type="scientific">Serpula lacrymans var. lacrymans (strain S7.9)</name>
    <name type="common">Dry rot fungus</name>
    <dbReference type="NCBI Taxonomy" id="578457"/>
    <lineage>
        <taxon>Eukaryota</taxon>
        <taxon>Fungi</taxon>
        <taxon>Dikarya</taxon>
        <taxon>Basidiomycota</taxon>
        <taxon>Agaricomycotina</taxon>
        <taxon>Agaricomycetes</taxon>
        <taxon>Agaricomycetidae</taxon>
        <taxon>Boletales</taxon>
        <taxon>Coniophorineae</taxon>
        <taxon>Serpulaceae</taxon>
        <taxon>Serpula</taxon>
    </lineage>
</organism>
<dbReference type="EMBL" id="GL945437">
    <property type="protein sequence ID" value="EGO22145.1"/>
    <property type="molecule type" value="Genomic_DNA"/>
</dbReference>
<dbReference type="RefSeq" id="XP_007320683.1">
    <property type="nucleotide sequence ID" value="XM_007320621.1"/>
</dbReference>
<protein>
    <submittedName>
        <fullName evidence="1">Uncharacterized protein</fullName>
    </submittedName>
</protein>
<reference evidence="1" key="1">
    <citation type="submission" date="2011-04" db="EMBL/GenBank/DDBJ databases">
        <title>Evolution of plant cell wall degrading machinery underlies the functional diversity of forest fungi.</title>
        <authorList>
            <consortium name="US DOE Joint Genome Institute (JGI-PGF)"/>
            <person name="Eastwood D.C."/>
            <person name="Floudas D."/>
            <person name="Binder M."/>
            <person name="Majcherczyk A."/>
            <person name="Schneider P."/>
            <person name="Aerts A."/>
            <person name="Asiegbu F.O."/>
            <person name="Baker S.E."/>
            <person name="Barry K."/>
            <person name="Bendiksby M."/>
            <person name="Blumentritt M."/>
            <person name="Coutinho P.M."/>
            <person name="Cullen D."/>
            <person name="Cullen D."/>
            <person name="Gathman A."/>
            <person name="Goodell B."/>
            <person name="Henrissat B."/>
            <person name="Ihrmark K."/>
            <person name="Kauserud H."/>
            <person name="Kohler A."/>
            <person name="LaButti K."/>
            <person name="Lapidus A."/>
            <person name="Lavin J.L."/>
            <person name="Lee Y.-H."/>
            <person name="Lindquist E."/>
            <person name="Lilly W."/>
            <person name="Lucas S."/>
            <person name="Morin E."/>
            <person name="Murat C."/>
            <person name="Oguiza J.A."/>
            <person name="Park J."/>
            <person name="Pisabarro A.G."/>
            <person name="Riley R."/>
            <person name="Rosling A."/>
            <person name="Salamov A."/>
            <person name="Schmidt O."/>
            <person name="Schmutz J."/>
            <person name="Skrede I."/>
            <person name="Stenlid J."/>
            <person name="Wiebenga A."/>
            <person name="Xie X."/>
            <person name="Kues U."/>
            <person name="Hibbett D.S."/>
            <person name="Hoffmeister D."/>
            <person name="Hogberg N."/>
            <person name="Martin F."/>
            <person name="Grigoriev I.V."/>
            <person name="Watkinson S.C."/>
        </authorList>
    </citation>
    <scope>NUCLEOTIDE SEQUENCE</scope>
    <source>
        <strain evidence="1">S7.9</strain>
    </source>
</reference>
<dbReference type="HOGENOM" id="CLU_056797_0_0_1"/>
<accession>F8P3P6</accession>
<dbReference type="KEGG" id="sla:SERLADRAFT_440163"/>
<proteinExistence type="predicted"/>
<dbReference type="Proteomes" id="UP000008064">
    <property type="component" value="Unassembled WGS sequence"/>
</dbReference>
<name>F8P3P6_SERL9</name>
<dbReference type="AlphaFoldDB" id="F8P3P6"/>
<evidence type="ECO:0000313" key="1">
    <source>
        <dbReference type="EMBL" id="EGO22145.1"/>
    </source>
</evidence>